<dbReference type="Gene3D" id="3.40.50.1000">
    <property type="entry name" value="HAD superfamily/HAD-like"/>
    <property type="match status" value="1"/>
</dbReference>
<evidence type="ECO:0000313" key="5">
    <source>
        <dbReference type="Proteomes" id="UP001148125"/>
    </source>
</evidence>
<evidence type="ECO:0000313" key="4">
    <source>
        <dbReference type="EMBL" id="MDE5413932.1"/>
    </source>
</evidence>
<sequence>MKKSRVFGFDIDGTVTDPATFVPYLNKHFNKNITLDDITEYDLTQVLGVTSDQFWQWLKEHEGHIYSKADLALYAKNALHNWKENHKMVYISARGDHLYDVTEQWFQAKKLPYDKINLIGSHDKINAVKDHMLDIFFEDKHDNACDIAEECKIPVVLFDTPYNRLSAPKNVIRVENWNEATHWVEQWLKNEE</sequence>
<dbReference type="PANTHER" id="PTHR35134:SF2">
    <property type="entry name" value="NUCLEOTIDASE YQFW-RELATED"/>
    <property type="match status" value="1"/>
</dbReference>
<evidence type="ECO:0000256" key="3">
    <source>
        <dbReference type="PIRNR" id="PIRNR021362"/>
    </source>
</evidence>
<dbReference type="SUPFAM" id="SSF56784">
    <property type="entry name" value="HAD-like"/>
    <property type="match status" value="1"/>
</dbReference>
<name>A0ABT5VEP1_9BACI</name>
<gene>
    <name evidence="4" type="ORF">N7Z68_11085</name>
</gene>
<dbReference type="InterPro" id="IPR052419">
    <property type="entry name" value="5_3-deoxyribonucleotidase-like"/>
</dbReference>
<evidence type="ECO:0000256" key="1">
    <source>
        <dbReference type="ARBA" id="ARBA00009589"/>
    </source>
</evidence>
<protein>
    <recommendedName>
        <fullName evidence="3">Nucleotidase</fullName>
        <ecNumber evidence="3">3.1.3.-</ecNumber>
    </recommendedName>
</protein>
<dbReference type="PANTHER" id="PTHR35134">
    <property type="entry name" value="NUCLEOTIDASE YQFW-RELATED"/>
    <property type="match status" value="1"/>
</dbReference>
<keyword evidence="2 3" id="KW-0378">Hydrolase</keyword>
<dbReference type="InterPro" id="IPR023214">
    <property type="entry name" value="HAD_sf"/>
</dbReference>
<organism evidence="4 5">
    <name type="scientific">Alkalihalobacterium chitinilyticum</name>
    <dbReference type="NCBI Taxonomy" id="2980103"/>
    <lineage>
        <taxon>Bacteria</taxon>
        <taxon>Bacillati</taxon>
        <taxon>Bacillota</taxon>
        <taxon>Bacilli</taxon>
        <taxon>Bacillales</taxon>
        <taxon>Bacillaceae</taxon>
        <taxon>Alkalihalobacterium</taxon>
    </lineage>
</organism>
<dbReference type="InterPro" id="IPR036412">
    <property type="entry name" value="HAD-like_sf"/>
</dbReference>
<dbReference type="EMBL" id="JAOTPO010000006">
    <property type="protein sequence ID" value="MDE5413932.1"/>
    <property type="molecule type" value="Genomic_DNA"/>
</dbReference>
<proteinExistence type="inferred from homology"/>
<dbReference type="EC" id="3.1.3.-" evidence="3"/>
<keyword evidence="5" id="KW-1185">Reference proteome</keyword>
<dbReference type="Proteomes" id="UP001148125">
    <property type="component" value="Unassembled WGS sequence"/>
</dbReference>
<reference evidence="4" key="1">
    <citation type="submission" date="2024-05" db="EMBL/GenBank/DDBJ databases">
        <title>Alkalihalobacillus sp. strain MEB203 novel alkaliphilic bacterium from Lonar Lake, India.</title>
        <authorList>
            <person name="Joshi A."/>
            <person name="Thite S."/>
            <person name="Mengade P."/>
        </authorList>
    </citation>
    <scope>NUCLEOTIDE SEQUENCE</scope>
    <source>
        <strain evidence="4">MEB 203</strain>
    </source>
</reference>
<evidence type="ECO:0000256" key="2">
    <source>
        <dbReference type="ARBA" id="ARBA00022801"/>
    </source>
</evidence>
<comment type="similarity">
    <text evidence="1 3">Belongs to the 5'(3')-deoxyribonucleotidase family.</text>
</comment>
<accession>A0ABT5VEP1</accession>
<dbReference type="RefSeq" id="WP_275118542.1">
    <property type="nucleotide sequence ID" value="NZ_JAOTPO010000006.1"/>
</dbReference>
<dbReference type="PIRSF" id="PIRSF021362">
    <property type="entry name" value="UCP021362_HAD"/>
    <property type="match status" value="1"/>
</dbReference>
<comment type="caution">
    <text evidence="4">The sequence shown here is derived from an EMBL/GenBank/DDBJ whole genome shotgun (WGS) entry which is preliminary data.</text>
</comment>
<dbReference type="InterPro" id="IPR009206">
    <property type="entry name" value="Nucleotidase_putative"/>
</dbReference>